<organism evidence="1 2">
    <name type="scientific">Paracoccus kondratievae</name>
    <dbReference type="NCBI Taxonomy" id="135740"/>
    <lineage>
        <taxon>Bacteria</taxon>
        <taxon>Pseudomonadati</taxon>
        <taxon>Pseudomonadota</taxon>
        <taxon>Alphaproteobacteria</taxon>
        <taxon>Rhodobacterales</taxon>
        <taxon>Paracoccaceae</taxon>
        <taxon>Paracoccus</taxon>
    </lineage>
</organism>
<dbReference type="RefSeq" id="WP_010397516.1">
    <property type="nucleotide sequence ID" value="NZ_BSFH01000029.1"/>
</dbReference>
<keyword evidence="2" id="KW-1185">Reference proteome</keyword>
<dbReference type="EMBL" id="BSFH01000029">
    <property type="protein sequence ID" value="GLK64614.1"/>
    <property type="molecule type" value="Genomic_DNA"/>
</dbReference>
<proteinExistence type="predicted"/>
<evidence type="ECO:0000313" key="1">
    <source>
        <dbReference type="EMBL" id="GLK64614.1"/>
    </source>
</evidence>
<dbReference type="GO" id="GO:0005524">
    <property type="term" value="F:ATP binding"/>
    <property type="evidence" value="ECO:0007669"/>
    <property type="project" value="UniProtKB-KW"/>
</dbReference>
<dbReference type="Proteomes" id="UP001143349">
    <property type="component" value="Unassembled WGS sequence"/>
</dbReference>
<dbReference type="AlphaFoldDB" id="A0AAD3NZ98"/>
<dbReference type="Pfam" id="PF10649">
    <property type="entry name" value="DUF2478"/>
    <property type="match status" value="1"/>
</dbReference>
<gene>
    <name evidence="1" type="ORF">GCM10017635_20850</name>
</gene>
<protein>
    <submittedName>
        <fullName evidence="1">Molybdenum ABC transporter ATP-binding protein</fullName>
    </submittedName>
</protein>
<reference evidence="1" key="2">
    <citation type="submission" date="2023-01" db="EMBL/GenBank/DDBJ databases">
        <authorList>
            <person name="Sun Q."/>
            <person name="Evtushenko L."/>
        </authorList>
    </citation>
    <scope>NUCLEOTIDE SEQUENCE</scope>
    <source>
        <strain evidence="1">VKM B-2222</strain>
    </source>
</reference>
<name>A0AAD3NZ98_9RHOB</name>
<keyword evidence="1" id="KW-0067">ATP-binding</keyword>
<keyword evidence="1" id="KW-0547">Nucleotide-binding</keyword>
<comment type="caution">
    <text evidence="1">The sequence shown here is derived from an EMBL/GenBank/DDBJ whole genome shotgun (WGS) entry which is preliminary data.</text>
</comment>
<dbReference type="InterPro" id="IPR018912">
    <property type="entry name" value="DUF2478"/>
</dbReference>
<evidence type="ECO:0000313" key="2">
    <source>
        <dbReference type="Proteomes" id="UP001143349"/>
    </source>
</evidence>
<sequence>MQLAYVSIPGRGANDLFLAGVAARLLDGGIRLAGTVQTNPRREGRIKCDMDLRVLPDGPVLRISEDRGNGARGCRLDAGVLEAAVSGVAAALPGADLLLVNKFGKQESEGRGFAPLIAEALSRGIPVLCGVNGLNLPAFQGFAEGLATALPGDEAAVLDWCQRACGLQPA</sequence>
<accession>A0AAD3NZ98</accession>
<reference evidence="1" key="1">
    <citation type="journal article" date="2014" name="Int. J. Syst. Evol. Microbiol.">
        <title>Complete genome sequence of Corynebacterium casei LMG S-19264T (=DSM 44701T), isolated from a smear-ripened cheese.</title>
        <authorList>
            <consortium name="US DOE Joint Genome Institute (JGI-PGF)"/>
            <person name="Walter F."/>
            <person name="Albersmeier A."/>
            <person name="Kalinowski J."/>
            <person name="Ruckert C."/>
        </authorList>
    </citation>
    <scope>NUCLEOTIDE SEQUENCE</scope>
    <source>
        <strain evidence="1">VKM B-2222</strain>
    </source>
</reference>